<evidence type="ECO:0000256" key="9">
    <source>
        <dbReference type="RuleBase" id="RU365082"/>
    </source>
</evidence>
<dbReference type="GO" id="GO:0006357">
    <property type="term" value="P:regulation of transcription by RNA polymerase II"/>
    <property type="evidence" value="ECO:0007669"/>
    <property type="project" value="InterPro"/>
</dbReference>
<evidence type="ECO:0000259" key="11">
    <source>
        <dbReference type="Pfam" id="PF22981"/>
    </source>
</evidence>
<feature type="domain" description="Mediator complex subunit MED14 N-terminal" evidence="10">
    <location>
        <begin position="14"/>
        <end position="201"/>
    </location>
</feature>
<dbReference type="Proteomes" id="UP000274429">
    <property type="component" value="Unassembled WGS sequence"/>
</dbReference>
<evidence type="ECO:0000256" key="2">
    <source>
        <dbReference type="ARBA" id="ARBA00007813"/>
    </source>
</evidence>
<keyword evidence="7 9" id="KW-0539">Nucleus</keyword>
<dbReference type="InterPro" id="IPR013947">
    <property type="entry name" value="Mediator_Med14"/>
</dbReference>
<comment type="subcellular location">
    <subcellularLocation>
        <location evidence="1 9">Nucleus</location>
    </subcellularLocation>
</comment>
<dbReference type="STRING" id="6205.A0A0R3WIX4"/>
<name>A0A0R3WIX4_HYDTA</name>
<keyword evidence="4 9" id="KW-0805">Transcription regulation</keyword>
<reference evidence="13 14" key="2">
    <citation type="submission" date="2018-11" db="EMBL/GenBank/DDBJ databases">
        <authorList>
            <consortium name="Pathogen Informatics"/>
        </authorList>
    </citation>
    <scope>NUCLEOTIDE SEQUENCE [LARGE SCALE GENOMIC DNA]</scope>
</reference>
<dbReference type="WBParaSite" id="TTAC_0000058301-mRNA-1">
    <property type="protein sequence ID" value="TTAC_0000058301-mRNA-1"/>
    <property type="gene ID" value="TTAC_0000058301"/>
</dbReference>
<evidence type="ECO:0000256" key="8">
    <source>
        <dbReference type="ARBA" id="ARBA00032007"/>
    </source>
</evidence>
<dbReference type="GO" id="GO:0016592">
    <property type="term" value="C:mediator complex"/>
    <property type="evidence" value="ECO:0007669"/>
    <property type="project" value="UniProtKB-UniRule"/>
</dbReference>
<dbReference type="PANTHER" id="PTHR12809:SF2">
    <property type="entry name" value="MEDIATOR OF RNA POLYMERASE II TRANSCRIPTION SUBUNIT 14"/>
    <property type="match status" value="1"/>
</dbReference>
<proteinExistence type="inferred from homology"/>
<evidence type="ECO:0000256" key="3">
    <source>
        <dbReference type="ARBA" id="ARBA00019619"/>
    </source>
</evidence>
<comment type="subunit">
    <text evidence="9">Component of the Mediator complex.</text>
</comment>
<dbReference type="Pfam" id="PF08638">
    <property type="entry name" value="Med14"/>
    <property type="match status" value="1"/>
</dbReference>
<evidence type="ECO:0000259" key="10">
    <source>
        <dbReference type="Pfam" id="PF08638"/>
    </source>
</evidence>
<dbReference type="GO" id="GO:0003712">
    <property type="term" value="F:transcription coregulator activity"/>
    <property type="evidence" value="ECO:0007669"/>
    <property type="project" value="UniProtKB-UniRule"/>
</dbReference>
<dbReference type="EMBL" id="UYWX01000060">
    <property type="protein sequence ID" value="VDM16699.1"/>
    <property type="molecule type" value="Genomic_DNA"/>
</dbReference>
<comment type="similarity">
    <text evidence="2 9">Belongs to the Mediator complex subunit 14 family.</text>
</comment>
<evidence type="ECO:0000256" key="1">
    <source>
        <dbReference type="ARBA" id="ARBA00004123"/>
    </source>
</evidence>
<evidence type="ECO:0000256" key="7">
    <source>
        <dbReference type="ARBA" id="ARBA00023242"/>
    </source>
</evidence>
<organism evidence="15">
    <name type="scientific">Hydatigena taeniaeformis</name>
    <name type="common">Feline tapeworm</name>
    <name type="synonym">Taenia taeniaeformis</name>
    <dbReference type="NCBI Taxonomy" id="6205"/>
    <lineage>
        <taxon>Eukaryota</taxon>
        <taxon>Metazoa</taxon>
        <taxon>Spiralia</taxon>
        <taxon>Lophotrochozoa</taxon>
        <taxon>Platyhelminthes</taxon>
        <taxon>Cestoda</taxon>
        <taxon>Eucestoda</taxon>
        <taxon>Cyclophyllidea</taxon>
        <taxon>Taeniidae</taxon>
        <taxon>Hydatigera</taxon>
    </lineage>
</organism>
<gene>
    <name evidence="13" type="ORF">TTAC_LOCUS584</name>
</gene>
<evidence type="ECO:0000256" key="6">
    <source>
        <dbReference type="ARBA" id="ARBA00023163"/>
    </source>
</evidence>
<dbReference type="InterPro" id="IPR055122">
    <property type="entry name" value="Med14_N"/>
</dbReference>
<dbReference type="InterPro" id="IPR055113">
    <property type="entry name" value="Med14_RM2"/>
</dbReference>
<accession>A0A0R3WIX4</accession>
<evidence type="ECO:0000259" key="12">
    <source>
        <dbReference type="Pfam" id="PF25065"/>
    </source>
</evidence>
<dbReference type="PANTHER" id="PTHR12809">
    <property type="entry name" value="MEDIATOR COMPLEX SUBUNIT"/>
    <property type="match status" value="1"/>
</dbReference>
<feature type="domain" description="Mediator of RNA polymerase II transcription subunit 14 RM3" evidence="12">
    <location>
        <begin position="375"/>
        <end position="465"/>
    </location>
</feature>
<feature type="domain" description="Mediator of RNA polymerase II transcription subunit 14 RM2" evidence="11">
    <location>
        <begin position="286"/>
        <end position="372"/>
    </location>
</feature>
<evidence type="ECO:0000313" key="14">
    <source>
        <dbReference type="Proteomes" id="UP000274429"/>
    </source>
</evidence>
<evidence type="ECO:0000256" key="4">
    <source>
        <dbReference type="ARBA" id="ARBA00023015"/>
    </source>
</evidence>
<reference evidence="15" key="1">
    <citation type="submission" date="2016-04" db="UniProtKB">
        <authorList>
            <consortium name="WormBaseParasite"/>
        </authorList>
    </citation>
    <scope>IDENTIFICATION</scope>
</reference>
<evidence type="ECO:0000313" key="13">
    <source>
        <dbReference type="EMBL" id="VDM16699.1"/>
    </source>
</evidence>
<dbReference type="GO" id="GO:0070847">
    <property type="term" value="C:core mediator complex"/>
    <property type="evidence" value="ECO:0007669"/>
    <property type="project" value="TreeGrafter"/>
</dbReference>
<dbReference type="OrthoDB" id="205099at2759"/>
<dbReference type="InterPro" id="IPR056879">
    <property type="entry name" value="RM3_Med14"/>
</dbReference>
<evidence type="ECO:0000313" key="15">
    <source>
        <dbReference type="WBParaSite" id="TTAC_0000058301-mRNA-1"/>
    </source>
</evidence>
<dbReference type="Pfam" id="PF25065">
    <property type="entry name" value="RM3_Med14"/>
    <property type="match status" value="1"/>
</dbReference>
<protein>
    <recommendedName>
        <fullName evidence="3 9">Mediator of RNA polymerase II transcription subunit 14</fullName>
    </recommendedName>
    <alternativeName>
        <fullName evidence="8 9">Mediator complex subunit 14</fullName>
    </alternativeName>
</protein>
<keyword evidence="6 9" id="KW-0804">Transcription</keyword>
<keyword evidence="5 9" id="KW-0010">Activator</keyword>
<comment type="function">
    <text evidence="9">Component of the Mediator complex, a coactivator involved in the regulated transcription of nearly all RNA polymerase II-dependent genes. Mediator functions as a bridge to convey information from gene-specific regulatory proteins to the basal RNA polymerase II transcription machinery. Mediator is recruited to promoters by direct interactions with regulatory proteins and serves as a scaffold for the assembly of a functional preinitiation complex with RNA polymerase II and the general transcription factors.</text>
</comment>
<evidence type="ECO:0000256" key="5">
    <source>
        <dbReference type="ARBA" id="ARBA00023159"/>
    </source>
</evidence>
<sequence length="1438" mass="159771">MSVGGLVTPRPRPVQLSLLIEFMCQKTYTDLMRLVDLLPSKTDLEKKIELAKFFSRTRNLFIRLEALTKWANTSSKVDKCEKISNFLEEQSMLLLDTANILSVLHQNHLISARLPPFAMLLAIDIFVNKTYTRLPKAIKVRFTPPEPISNEEIRMGLPDLNRIIKYRLSVSPCPRRFTSIVIEHGRVIFTVPHEFEVTLTLLSEALDFPWSIIGIKFLVSDPSRSSSGPLIHPQQTRFLLQHAQSRILDPRFDKRPPLTHLYDMLHAFAMSLQLDVLFEQAQRLRSRRPTDPFSIEDYRPGQLLKVVYWRGLSNCNYQAVMGPDGKMRQTIYSIVIHVSPLDPQRPLCVTHHPDLNTIDAHKIGSFVQGGCLSIENLLTRTIIVRAERMLTEIKHELLPLSPGPITIGEIPLSLSVPVLWPCHPHEILQLRINTAQGQVRASFPSSDPIRSAPLLRELELAFNRPSARRVALDRTSAIDCRAGSRGIRGLVGDDTRWQARLVEVFSRLRCLLGQWRVRWANRGRLVRYSLPLSVSPPSSTAPQPGYVEVLERARQDRVALAFIKLFPNDEYYLLCEVAPTDALAVGYRHYLLKCVPVPITVTDLHVAPGGRWLTHNSEQSAMDGAGVTASPGVALRITHFMPLIGEETFANLVGQAVYSSLILQPSLDELREAAAQVQRNQVCRRLKRVRALLEHLSGNEESSSASEAKRRCMERLQPNERAMLLSATDRFTTTSSSTVLMPDLSRLLAALENDVIANELNVKLAEHGITHYGVVNNAQSDILNINIRSIPTKRLPTWARPGIALLHHYARRVVIISSSRLSSSTPASAASASASMRCWRLTIAFSGLPGNVNGGELLYQSPMAQVNSLSDLNSFLLSVITEWEALCRLFAICGPVIENPASLPPDVGLNGFDAKSLILAYGPGQHYLAELTIDSRQNCCLRLGVHPGPVTLKHDGCADDALKQRCQRQRQRDLFENPHCIVREHLEFLIESQKSLLPMCSAFSMLRRFSPNQVLSSTLDFMMSMEVLRKPTIMTNSAKSSAIVKSSRPIRSMALIALSCFDLLLAYRGTLCMRFKLKTDQAATVLISDGCHHQEVGGAPPQSRGGGISSEIYPVQGFVPLPAFQLFLESMQKALKMEGRGENPSGGFTMLQLDRILRPSGGGINGPVSPSALECYLSASLTFHAAFQAVNTHRWQVPSAPALEVGEFVAKAPDSGLEVRLKMEEEATAMMAGVPRWRLVLRVTPDPVSCSVEGVTEMGARIEEFFRRRVCSVSPQAAAITSFFRLLSVPGSTLFDLVSNVFAWDLDSASGVNNGLPIFRIGLVSLATPAVPEPSVVLRSPSYLAMQVIIPRASAFNEQSSPSGLLRASSVEVVGLTYDWSKNHVAIVASKRFQGLDEIINQRFKATRACTLVQLISHMRKNQLQQGMPMQQQAQVQQ</sequence>
<dbReference type="Pfam" id="PF22981">
    <property type="entry name" value="RM2_Med14"/>
    <property type="match status" value="1"/>
</dbReference>
<keyword evidence="14" id="KW-1185">Reference proteome</keyword>